<dbReference type="GO" id="GO:0016301">
    <property type="term" value="F:kinase activity"/>
    <property type="evidence" value="ECO:0007669"/>
    <property type="project" value="InterPro"/>
</dbReference>
<accession>A0A9P1CL68</accession>
<dbReference type="GO" id="GO:0005524">
    <property type="term" value="F:ATP binding"/>
    <property type="evidence" value="ECO:0007669"/>
    <property type="project" value="UniProtKB-KW"/>
</dbReference>
<evidence type="ECO:0000256" key="2">
    <source>
        <dbReference type="ARBA" id="ARBA00022840"/>
    </source>
</evidence>
<evidence type="ECO:0000259" key="3">
    <source>
        <dbReference type="Pfam" id="PF06414"/>
    </source>
</evidence>
<organism evidence="4">
    <name type="scientific">Cladocopium goreaui</name>
    <dbReference type="NCBI Taxonomy" id="2562237"/>
    <lineage>
        <taxon>Eukaryota</taxon>
        <taxon>Sar</taxon>
        <taxon>Alveolata</taxon>
        <taxon>Dinophyceae</taxon>
        <taxon>Suessiales</taxon>
        <taxon>Symbiodiniaceae</taxon>
        <taxon>Cladocopium</taxon>
    </lineage>
</organism>
<sequence>MAPSAGGKTTVLSHLADAFGVSLSTCAKCDGAIFRDFHDQYRLICENGVANHGLWYNAWPAAKSVVQRAKKEVLRLAMARKQELVVSETGAELENLTSLVAELQKNGYKVSLLGIFADPRSIMERGIAREIIDGKLYNRSLKKLKATFQNFGKAIALVDGSFKIVHPGIRKQGLRMWKISIGLGPWGMEVYDGQ</sequence>
<name>A0A9P1CL68_9DINO</name>
<evidence type="ECO:0000313" key="5">
    <source>
        <dbReference type="EMBL" id="CAL1147712.1"/>
    </source>
</evidence>
<dbReference type="Gene3D" id="3.40.50.300">
    <property type="entry name" value="P-loop containing nucleotide triphosphate hydrolases"/>
    <property type="match status" value="1"/>
</dbReference>
<feature type="domain" description="Zeta toxin" evidence="3">
    <location>
        <begin position="5"/>
        <end position="166"/>
    </location>
</feature>
<evidence type="ECO:0000256" key="1">
    <source>
        <dbReference type="ARBA" id="ARBA00022741"/>
    </source>
</evidence>
<reference evidence="5" key="2">
    <citation type="submission" date="2024-04" db="EMBL/GenBank/DDBJ databases">
        <authorList>
            <person name="Chen Y."/>
            <person name="Shah S."/>
            <person name="Dougan E. K."/>
            <person name="Thang M."/>
            <person name="Chan C."/>
        </authorList>
    </citation>
    <scope>NUCLEOTIDE SEQUENCE [LARGE SCALE GENOMIC DNA]</scope>
</reference>
<keyword evidence="7" id="KW-1185">Reference proteome</keyword>
<keyword evidence="2" id="KW-0067">ATP-binding</keyword>
<evidence type="ECO:0000313" key="6">
    <source>
        <dbReference type="EMBL" id="CAL4781649.1"/>
    </source>
</evidence>
<proteinExistence type="predicted"/>
<comment type="caution">
    <text evidence="4">The sequence shown here is derived from an EMBL/GenBank/DDBJ whole genome shotgun (WGS) entry which is preliminary data.</text>
</comment>
<dbReference type="InterPro" id="IPR010488">
    <property type="entry name" value="Zeta_toxin_domain"/>
</dbReference>
<dbReference type="Pfam" id="PF06414">
    <property type="entry name" value="Zeta_toxin"/>
    <property type="match status" value="1"/>
</dbReference>
<gene>
    <name evidence="4" type="ORF">C1SCF055_LOCUS20988</name>
</gene>
<protein>
    <submittedName>
        <fullName evidence="6">EF-hand domain-containing protein</fullName>
    </submittedName>
</protein>
<dbReference type="EMBL" id="CAMXCT020001939">
    <property type="protein sequence ID" value="CAL1147712.1"/>
    <property type="molecule type" value="Genomic_DNA"/>
</dbReference>
<dbReference type="InterPro" id="IPR027417">
    <property type="entry name" value="P-loop_NTPase"/>
</dbReference>
<dbReference type="AlphaFoldDB" id="A0A9P1CL68"/>
<keyword evidence="1" id="KW-0547">Nucleotide-binding</keyword>
<dbReference type="EMBL" id="CAMXCT030001939">
    <property type="protein sequence ID" value="CAL4781649.1"/>
    <property type="molecule type" value="Genomic_DNA"/>
</dbReference>
<evidence type="ECO:0000313" key="4">
    <source>
        <dbReference type="EMBL" id="CAI3994337.1"/>
    </source>
</evidence>
<dbReference type="EMBL" id="CAMXCT010001939">
    <property type="protein sequence ID" value="CAI3994337.1"/>
    <property type="molecule type" value="Genomic_DNA"/>
</dbReference>
<dbReference type="SUPFAM" id="SSF52540">
    <property type="entry name" value="P-loop containing nucleoside triphosphate hydrolases"/>
    <property type="match status" value="1"/>
</dbReference>
<evidence type="ECO:0000313" key="7">
    <source>
        <dbReference type="Proteomes" id="UP001152797"/>
    </source>
</evidence>
<dbReference type="Proteomes" id="UP001152797">
    <property type="component" value="Unassembled WGS sequence"/>
</dbReference>
<reference evidence="4" key="1">
    <citation type="submission" date="2022-10" db="EMBL/GenBank/DDBJ databases">
        <authorList>
            <person name="Chen Y."/>
            <person name="Dougan E. K."/>
            <person name="Chan C."/>
            <person name="Rhodes N."/>
            <person name="Thang M."/>
        </authorList>
    </citation>
    <scope>NUCLEOTIDE SEQUENCE</scope>
</reference>